<evidence type="ECO:0000256" key="4">
    <source>
        <dbReference type="ARBA" id="ARBA00022723"/>
    </source>
</evidence>
<keyword evidence="8" id="KW-0482">Metalloprotease</keyword>
<dbReference type="GO" id="GO:0006508">
    <property type="term" value="P:proteolysis"/>
    <property type="evidence" value="ECO:0007669"/>
    <property type="project" value="UniProtKB-KW"/>
</dbReference>
<dbReference type="HOGENOM" id="CLU_023304_2_0_1"/>
<sequence length="237" mass="25866">MAAGGLVRSQSRIALEVKNLLSQQQASEPGSKHAQATATQARTEGGESLRNLRVPASIIDHFVAIAYENTLANRETCGLLMGPARNLTDPNATSLVVTHLTIPKQSATPDTCTTEHEEEIMQFQDEAQVVTLGWIHTHPSQTCFMSSLDLHTHASYQMMLPEAIAIVCAPNDNPSFGLFRLTSPPGLQTVISCRQPGLFHPHIKPDGTNIPALYTDAWGHVTLEQADQLEIVDLRTR</sequence>
<comment type="cofactor">
    <cofactor evidence="1">
        <name>Zn(2+)</name>
        <dbReference type="ChEBI" id="CHEBI:29105"/>
    </cofactor>
</comment>
<comment type="similarity">
    <text evidence="2">Belongs to the peptidase M67C family.</text>
</comment>
<organism evidence="11 12">
    <name type="scientific">Tilletiaria anomala (strain ATCC 24038 / CBS 436.72 / UBC 951)</name>
    <dbReference type="NCBI Taxonomy" id="1037660"/>
    <lineage>
        <taxon>Eukaryota</taxon>
        <taxon>Fungi</taxon>
        <taxon>Dikarya</taxon>
        <taxon>Basidiomycota</taxon>
        <taxon>Ustilaginomycotina</taxon>
        <taxon>Exobasidiomycetes</taxon>
        <taxon>Georgefischeriales</taxon>
        <taxon>Tilletiariaceae</taxon>
        <taxon>Tilletiaria</taxon>
    </lineage>
</organism>
<keyword evidence="6" id="KW-0378">Hydrolase</keyword>
<dbReference type="GO" id="GO:0005768">
    <property type="term" value="C:endosome"/>
    <property type="evidence" value="ECO:0007669"/>
    <property type="project" value="TreeGrafter"/>
</dbReference>
<evidence type="ECO:0000256" key="9">
    <source>
        <dbReference type="SAM" id="MobiDB-lite"/>
    </source>
</evidence>
<evidence type="ECO:0000313" key="11">
    <source>
        <dbReference type="EMBL" id="KDN48538.1"/>
    </source>
</evidence>
<dbReference type="GO" id="GO:0140492">
    <property type="term" value="F:metal-dependent deubiquitinase activity"/>
    <property type="evidence" value="ECO:0007669"/>
    <property type="project" value="InterPro"/>
</dbReference>
<evidence type="ECO:0000313" key="12">
    <source>
        <dbReference type="Proteomes" id="UP000027361"/>
    </source>
</evidence>
<keyword evidence="4" id="KW-0479">Metal-binding</keyword>
<protein>
    <submittedName>
        <fullName evidence="11">JAB1/MPN domain-containing protein</fullName>
    </submittedName>
</protein>
<dbReference type="GO" id="GO:0070536">
    <property type="term" value="P:protein K63-linked deubiquitination"/>
    <property type="evidence" value="ECO:0007669"/>
    <property type="project" value="InterPro"/>
</dbReference>
<accession>A0A066W7M1</accession>
<keyword evidence="7" id="KW-0862">Zinc</keyword>
<dbReference type="Gene3D" id="3.40.140.10">
    <property type="entry name" value="Cytidine Deaminase, domain 2"/>
    <property type="match status" value="1"/>
</dbReference>
<dbReference type="InParanoid" id="A0A066W7M1"/>
<dbReference type="MEROPS" id="M67.A09"/>
<dbReference type="OMA" id="QYSYQAM"/>
<dbReference type="GO" id="GO:0061578">
    <property type="term" value="F:K63-linked deubiquitinase activity"/>
    <property type="evidence" value="ECO:0007669"/>
    <property type="project" value="InterPro"/>
</dbReference>
<dbReference type="Pfam" id="PF01398">
    <property type="entry name" value="JAB"/>
    <property type="match status" value="1"/>
</dbReference>
<dbReference type="Proteomes" id="UP000027361">
    <property type="component" value="Unassembled WGS sequence"/>
</dbReference>
<feature type="domain" description="MPN" evidence="10">
    <location>
        <begin position="48"/>
        <end position="187"/>
    </location>
</feature>
<evidence type="ECO:0000256" key="7">
    <source>
        <dbReference type="ARBA" id="ARBA00022833"/>
    </source>
</evidence>
<keyword evidence="5" id="KW-0833">Ubl conjugation pathway</keyword>
<comment type="caution">
    <text evidence="11">The sequence shown here is derived from an EMBL/GenBank/DDBJ whole genome shotgun (WGS) entry which is preliminary data.</text>
</comment>
<evidence type="ECO:0000256" key="3">
    <source>
        <dbReference type="ARBA" id="ARBA00022670"/>
    </source>
</evidence>
<dbReference type="STRING" id="1037660.A0A066W7M1"/>
<evidence type="ECO:0000256" key="1">
    <source>
        <dbReference type="ARBA" id="ARBA00001947"/>
    </source>
</evidence>
<dbReference type="PANTHER" id="PTHR12947">
    <property type="entry name" value="AMSH-LIKE PROTEASE"/>
    <property type="match status" value="1"/>
</dbReference>
<proteinExistence type="inferred from homology"/>
<evidence type="ECO:0000256" key="8">
    <source>
        <dbReference type="ARBA" id="ARBA00023049"/>
    </source>
</evidence>
<evidence type="ECO:0000256" key="2">
    <source>
        <dbReference type="ARBA" id="ARBA00010981"/>
    </source>
</evidence>
<dbReference type="InterPro" id="IPR044098">
    <property type="entry name" value="STAMBP/STALP-like_MPN"/>
</dbReference>
<keyword evidence="3" id="KW-0645">Protease</keyword>
<evidence type="ECO:0000256" key="5">
    <source>
        <dbReference type="ARBA" id="ARBA00022786"/>
    </source>
</evidence>
<dbReference type="EMBL" id="JMSN01000024">
    <property type="protein sequence ID" value="KDN48538.1"/>
    <property type="molecule type" value="Genomic_DNA"/>
</dbReference>
<dbReference type="AlphaFoldDB" id="A0A066W7M1"/>
<dbReference type="CDD" id="cd08066">
    <property type="entry name" value="MPN_AMSH_like"/>
    <property type="match status" value="1"/>
</dbReference>
<reference evidence="11 12" key="1">
    <citation type="submission" date="2014-05" db="EMBL/GenBank/DDBJ databases">
        <title>Draft genome sequence of a rare smut relative, Tilletiaria anomala UBC 951.</title>
        <authorList>
            <consortium name="DOE Joint Genome Institute"/>
            <person name="Toome M."/>
            <person name="Kuo A."/>
            <person name="Henrissat B."/>
            <person name="Lipzen A."/>
            <person name="Tritt A."/>
            <person name="Yoshinaga Y."/>
            <person name="Zane M."/>
            <person name="Barry K."/>
            <person name="Grigoriev I.V."/>
            <person name="Spatafora J.W."/>
            <person name="Aimea M.C."/>
        </authorList>
    </citation>
    <scope>NUCLEOTIDE SEQUENCE [LARGE SCALE GENOMIC DNA]</scope>
    <source>
        <strain evidence="11 12">UBC 951</strain>
    </source>
</reference>
<dbReference type="GO" id="GO:0016020">
    <property type="term" value="C:membrane"/>
    <property type="evidence" value="ECO:0007669"/>
    <property type="project" value="TreeGrafter"/>
</dbReference>
<dbReference type="RefSeq" id="XP_013244194.1">
    <property type="nucleotide sequence ID" value="XM_013388740.1"/>
</dbReference>
<dbReference type="GO" id="GO:0046872">
    <property type="term" value="F:metal ion binding"/>
    <property type="evidence" value="ECO:0007669"/>
    <property type="project" value="UniProtKB-KW"/>
</dbReference>
<evidence type="ECO:0000259" key="10">
    <source>
        <dbReference type="PROSITE" id="PS50249"/>
    </source>
</evidence>
<dbReference type="SMART" id="SM00232">
    <property type="entry name" value="JAB_MPN"/>
    <property type="match status" value="1"/>
</dbReference>
<evidence type="ECO:0000256" key="6">
    <source>
        <dbReference type="ARBA" id="ARBA00022801"/>
    </source>
</evidence>
<gene>
    <name evidence="11" type="ORF">K437DRAFT_222598</name>
</gene>
<keyword evidence="12" id="KW-1185">Reference proteome</keyword>
<dbReference type="OrthoDB" id="3640at2759"/>
<dbReference type="InterPro" id="IPR037518">
    <property type="entry name" value="MPN"/>
</dbReference>
<dbReference type="InterPro" id="IPR000555">
    <property type="entry name" value="JAMM/MPN+_dom"/>
</dbReference>
<feature type="region of interest" description="Disordered" evidence="9">
    <location>
        <begin position="24"/>
        <end position="48"/>
    </location>
</feature>
<name>A0A066W7M1_TILAU</name>
<dbReference type="GeneID" id="25262385"/>
<dbReference type="PROSITE" id="PS50249">
    <property type="entry name" value="MPN"/>
    <property type="match status" value="1"/>
</dbReference>
<feature type="compositionally biased region" description="Polar residues" evidence="9">
    <location>
        <begin position="24"/>
        <end position="42"/>
    </location>
</feature>
<dbReference type="SUPFAM" id="SSF102712">
    <property type="entry name" value="JAB1/MPN domain"/>
    <property type="match status" value="1"/>
</dbReference>
<dbReference type="PANTHER" id="PTHR12947:SF13">
    <property type="entry name" value="FI19924P1"/>
    <property type="match status" value="1"/>
</dbReference>